<keyword evidence="2" id="KW-1185">Reference proteome</keyword>
<evidence type="ECO:0000313" key="1">
    <source>
        <dbReference type="EMBL" id="WIF99276.1"/>
    </source>
</evidence>
<dbReference type="RefSeq" id="WP_284526904.1">
    <property type="nucleotide sequence ID" value="NZ_CP126446.1"/>
</dbReference>
<proteinExistence type="predicted"/>
<gene>
    <name evidence="1" type="ORF">QNI29_06345</name>
</gene>
<sequence>MKKLNSSTSRFEITEKLGFFLWNIPMVLNRLHTAYVINMLEQVIGILC</sequence>
<name>A0ABY8V004_9BACI</name>
<organism evidence="1 2">
    <name type="scientific">Pontibacillus chungwhensis</name>
    <dbReference type="NCBI Taxonomy" id="265426"/>
    <lineage>
        <taxon>Bacteria</taxon>
        <taxon>Bacillati</taxon>
        <taxon>Bacillota</taxon>
        <taxon>Bacilli</taxon>
        <taxon>Bacillales</taxon>
        <taxon>Bacillaceae</taxon>
        <taxon>Pontibacillus</taxon>
    </lineage>
</organism>
<accession>A0ABY8V004</accession>
<dbReference type="Proteomes" id="UP001236652">
    <property type="component" value="Chromosome"/>
</dbReference>
<evidence type="ECO:0000313" key="2">
    <source>
        <dbReference type="Proteomes" id="UP001236652"/>
    </source>
</evidence>
<protein>
    <submittedName>
        <fullName evidence="1">Uncharacterized protein</fullName>
    </submittedName>
</protein>
<dbReference type="EMBL" id="CP126446">
    <property type="protein sequence ID" value="WIF99276.1"/>
    <property type="molecule type" value="Genomic_DNA"/>
</dbReference>
<reference evidence="1 2" key="1">
    <citation type="submission" date="2023-05" db="EMBL/GenBank/DDBJ databases">
        <title>Comparative genomics reveals the evidence of polycyclic aromatic hydrocarbons degradation in moderately halophilic genus Pontibacillus.</title>
        <authorList>
            <person name="Yang H."/>
            <person name="Qian Z."/>
        </authorList>
    </citation>
    <scope>NUCLEOTIDE SEQUENCE [LARGE SCALE GENOMIC DNA]</scope>
    <source>
        <strain evidence="2">HN14</strain>
    </source>
</reference>